<comment type="caution">
    <text evidence="1">The sequence shown here is derived from an EMBL/GenBank/DDBJ whole genome shotgun (WGS) entry which is preliminary data.</text>
</comment>
<gene>
    <name evidence="1" type="ORF">E4P47_03765</name>
</gene>
<dbReference type="AlphaFoldDB" id="A0A4Y8WQF3"/>
<sequence>MGKSSFWKMIGIGAGVALGVYLTREYTQKKRAYLGNYSPLIDHVNITTDGVLTERWLFFWDDEERCSRTTQLRLDSMGNVTSRKHLVFDFQEDRVEVLTYLDDEDTPDDVSYLLLNELDVVTSIIHRAKGGQEERWDTSINGAELSQIISEDSTAKMYWHEGNLEGVSYDGEARVKMTYYKNKENHIFPDINLFINGFDIKMLLTYMMGTRSRHFLRSKVTSGANYHQQSHISYLLDSFDRPIQVFIEETELSNEISINSTREFDIAYKKI</sequence>
<reference evidence="1 2" key="1">
    <citation type="submission" date="2019-03" db="EMBL/GenBank/DDBJ databases">
        <title>Porphyromonas levii Isolated from the Uterus of Dairy Cows.</title>
        <authorList>
            <person name="Francis A.M."/>
        </authorList>
    </citation>
    <scope>NUCLEOTIDE SEQUENCE [LARGE SCALE GENOMIC DNA]</scope>
    <source>
        <strain evidence="1 2">AF5678</strain>
    </source>
</reference>
<proteinExistence type="predicted"/>
<dbReference type="Proteomes" id="UP000297225">
    <property type="component" value="Unassembled WGS sequence"/>
</dbReference>
<protein>
    <submittedName>
        <fullName evidence="1">Uncharacterized protein</fullName>
    </submittedName>
</protein>
<keyword evidence="2" id="KW-1185">Reference proteome</keyword>
<evidence type="ECO:0000313" key="1">
    <source>
        <dbReference type="EMBL" id="TFH95750.1"/>
    </source>
</evidence>
<name>A0A4Y8WQF3_9PORP</name>
<organism evidence="1 2">
    <name type="scientific">Porphyromonas levii</name>
    <dbReference type="NCBI Taxonomy" id="28114"/>
    <lineage>
        <taxon>Bacteria</taxon>
        <taxon>Pseudomonadati</taxon>
        <taxon>Bacteroidota</taxon>
        <taxon>Bacteroidia</taxon>
        <taxon>Bacteroidales</taxon>
        <taxon>Porphyromonadaceae</taxon>
        <taxon>Porphyromonas</taxon>
    </lineage>
</organism>
<accession>A0A4Y8WQF3</accession>
<dbReference type="GeneID" id="66796451"/>
<evidence type="ECO:0000313" key="2">
    <source>
        <dbReference type="Proteomes" id="UP000297225"/>
    </source>
</evidence>
<dbReference type="OrthoDB" id="1011156at2"/>
<dbReference type="RefSeq" id="WP_018358496.1">
    <property type="nucleotide sequence ID" value="NZ_CP197400.1"/>
</dbReference>
<dbReference type="EMBL" id="SPNC01000039">
    <property type="protein sequence ID" value="TFH95750.1"/>
    <property type="molecule type" value="Genomic_DNA"/>
</dbReference>